<keyword evidence="2" id="KW-1185">Reference proteome</keyword>
<organism evidence="3">
    <name type="scientific">Thelazia callipaeda</name>
    <name type="common">Oriental eyeworm</name>
    <name type="synonym">Parasitic nematode</name>
    <dbReference type="NCBI Taxonomy" id="103827"/>
    <lineage>
        <taxon>Eukaryota</taxon>
        <taxon>Metazoa</taxon>
        <taxon>Ecdysozoa</taxon>
        <taxon>Nematoda</taxon>
        <taxon>Chromadorea</taxon>
        <taxon>Rhabditida</taxon>
        <taxon>Spirurina</taxon>
        <taxon>Spiruromorpha</taxon>
        <taxon>Thelazioidea</taxon>
        <taxon>Thelaziidae</taxon>
        <taxon>Thelazia</taxon>
    </lineage>
</organism>
<protein>
    <submittedName>
        <fullName evidence="3">SCHIP-1 domain-containing protein</fullName>
    </submittedName>
</protein>
<dbReference type="EMBL" id="UYYF01000074">
    <property type="protein sequence ID" value="VDM95966.1"/>
    <property type="molecule type" value="Genomic_DNA"/>
</dbReference>
<dbReference type="WBParaSite" id="TCLT_0000082901-mRNA-1">
    <property type="protein sequence ID" value="TCLT_0000082901-mRNA-1"/>
    <property type="gene ID" value="TCLT_0000082901"/>
</dbReference>
<name>A0A0N5CL51_THECL</name>
<dbReference type="AlphaFoldDB" id="A0A0N5CL51"/>
<evidence type="ECO:0000313" key="2">
    <source>
        <dbReference type="Proteomes" id="UP000276776"/>
    </source>
</evidence>
<accession>A0A0N5CL51</accession>
<evidence type="ECO:0000313" key="1">
    <source>
        <dbReference type="EMBL" id="VDM95966.1"/>
    </source>
</evidence>
<gene>
    <name evidence="1" type="ORF">TCLT_LOCUS830</name>
</gene>
<dbReference type="Proteomes" id="UP000276776">
    <property type="component" value="Unassembled WGS sequence"/>
</dbReference>
<sequence>MSTLDWNHNWNDGLTQSAVATTSSNVSENYGCPCNGPKLSAQDKKSVIGGGQEQGITNLERHNCKKLGTGLRSFESNARKKGINNPLSISAIRKIKKTNKLFSSLDKTCSSDMKDPVRTIVQRTLPQKAHQFQLVLPDHATSEVSETMNYIDHRNIKQNLPLNQNSASFKCIRKSSSRSSFSRSLSEREADGESFNVDVESDDKMNVEKKVVLIGKAVSMIPSTFAKKNSNVEKIETRNKLSRSTTMRNRSFDWEKLAMKTKPSFMKHRSQKMLKNRLERYCVSSPESYTNNIQKTDTIKKIDRTTDFAFRTALPNFNQDCTTVDDSSNIHAEQATERRISLDDREGKETATGKINKEDSIEVHTSPLCVIGENTDGFKRIRNDEFVNDTKDKKERPVNQTVDFSVETTFLLTAGGSQNIKVGAMIDHNPKRILQNSNEFINGSKEEIDHATLTTDNAKLKEMWALVAEETLLANNLNNLDTKISKTKENLSTLIQKSNQIMTRLNELRIRKCRLLSRP</sequence>
<proteinExistence type="predicted"/>
<evidence type="ECO:0000313" key="3">
    <source>
        <dbReference type="WBParaSite" id="TCLT_0000082901-mRNA-1"/>
    </source>
</evidence>
<reference evidence="1 2" key="2">
    <citation type="submission" date="2018-11" db="EMBL/GenBank/DDBJ databases">
        <authorList>
            <consortium name="Pathogen Informatics"/>
        </authorList>
    </citation>
    <scope>NUCLEOTIDE SEQUENCE [LARGE SCALE GENOMIC DNA]</scope>
</reference>
<dbReference type="OrthoDB" id="5874952at2759"/>
<reference evidence="3" key="1">
    <citation type="submission" date="2017-02" db="UniProtKB">
        <authorList>
            <consortium name="WormBaseParasite"/>
        </authorList>
    </citation>
    <scope>IDENTIFICATION</scope>
</reference>